<evidence type="ECO:0000256" key="4">
    <source>
        <dbReference type="ARBA" id="ARBA00022475"/>
    </source>
</evidence>
<dbReference type="PROSITE" id="PS01307">
    <property type="entry name" value="MOTA"/>
    <property type="match status" value="1"/>
</dbReference>
<evidence type="ECO:0000259" key="9">
    <source>
        <dbReference type="Pfam" id="PF01618"/>
    </source>
</evidence>
<feature type="transmembrane region" description="Helical" evidence="8">
    <location>
        <begin position="36"/>
        <end position="56"/>
    </location>
</feature>
<feature type="transmembrane region" description="Helical" evidence="8">
    <location>
        <begin position="151"/>
        <end position="169"/>
    </location>
</feature>
<dbReference type="InterPro" id="IPR000540">
    <property type="entry name" value="Flag_MotA_CS"/>
</dbReference>
<evidence type="ECO:0000256" key="7">
    <source>
        <dbReference type="ARBA" id="ARBA00023136"/>
    </source>
</evidence>
<name>A0ABR7DJW3_9CLOT</name>
<evidence type="ECO:0000256" key="1">
    <source>
        <dbReference type="ARBA" id="ARBA00004651"/>
    </source>
</evidence>
<organism evidence="10 11">
    <name type="scientific">Clostridium hominis</name>
    <dbReference type="NCBI Taxonomy" id="2763036"/>
    <lineage>
        <taxon>Bacteria</taxon>
        <taxon>Bacillati</taxon>
        <taxon>Bacillota</taxon>
        <taxon>Clostridia</taxon>
        <taxon>Eubacteriales</taxon>
        <taxon>Clostridiaceae</taxon>
        <taxon>Clostridium</taxon>
    </lineage>
</organism>
<evidence type="ECO:0000256" key="2">
    <source>
        <dbReference type="ARBA" id="ARBA00008038"/>
    </source>
</evidence>
<dbReference type="Pfam" id="PF01618">
    <property type="entry name" value="MotA_ExbB"/>
    <property type="match status" value="1"/>
</dbReference>
<sequence>MKKQDILTPIGLLLGISLIIFAISSGEVGLGGFYDVMSIIITIGGSFSALLITFPLDEMINILKMTKSLFTTPAVSKVEMIDTFKNLSMKSRKNGLLSIEEDIEDIEDDFLRTGLELVVDGVETELIVDILNTNISEVENRYNKGAKIFKAWGSFAPAFGMIGTLIGLIEMLAQLDNPDNIASGMAKALITTFYGALLANLVLNPLGFNLQNKGEKEVEIREMILVGILSIKNAESTRVLEEKLVSFLTVEEKAKYLNDGILNKRMNKHAA</sequence>
<evidence type="ECO:0000256" key="8">
    <source>
        <dbReference type="SAM" id="Phobius"/>
    </source>
</evidence>
<keyword evidence="6 8" id="KW-1133">Transmembrane helix</keyword>
<feature type="domain" description="MotA/TolQ/ExbB proton channel" evidence="9">
    <location>
        <begin position="104"/>
        <end position="223"/>
    </location>
</feature>
<dbReference type="EMBL" id="JACOOO010000047">
    <property type="protein sequence ID" value="MBC5630953.1"/>
    <property type="molecule type" value="Genomic_DNA"/>
</dbReference>
<keyword evidence="7 8" id="KW-0472">Membrane</keyword>
<comment type="subcellular location">
    <subcellularLocation>
        <location evidence="1">Cell membrane</location>
        <topology evidence="1">Multi-pass membrane protein</topology>
    </subcellularLocation>
</comment>
<proteinExistence type="inferred from homology"/>
<dbReference type="Proteomes" id="UP000596929">
    <property type="component" value="Unassembled WGS sequence"/>
</dbReference>
<dbReference type="RefSeq" id="WP_186861091.1">
    <property type="nucleotide sequence ID" value="NZ_JACOOO010000047.1"/>
</dbReference>
<keyword evidence="5 8" id="KW-0812">Transmembrane</keyword>
<comment type="similarity">
    <text evidence="2">Belongs to the MotA family.</text>
</comment>
<dbReference type="InterPro" id="IPR002898">
    <property type="entry name" value="MotA_ExbB_proton_chnl"/>
</dbReference>
<dbReference type="PANTHER" id="PTHR30433:SF2">
    <property type="entry name" value="MOTILITY PROTEIN A"/>
    <property type="match status" value="1"/>
</dbReference>
<keyword evidence="3" id="KW-0813">Transport</keyword>
<keyword evidence="4" id="KW-1003">Cell membrane</keyword>
<reference evidence="10 11" key="1">
    <citation type="submission" date="2020-08" db="EMBL/GenBank/DDBJ databases">
        <title>Genome public.</title>
        <authorList>
            <person name="Liu C."/>
            <person name="Sun Q."/>
        </authorList>
    </citation>
    <scope>NUCLEOTIDE SEQUENCE [LARGE SCALE GENOMIC DNA]</scope>
    <source>
        <strain evidence="10 11">NSJ-6</strain>
    </source>
</reference>
<comment type="caution">
    <text evidence="10">The sequence shown here is derived from an EMBL/GenBank/DDBJ whole genome shotgun (WGS) entry which is preliminary data.</text>
</comment>
<evidence type="ECO:0000313" key="11">
    <source>
        <dbReference type="Proteomes" id="UP000596929"/>
    </source>
</evidence>
<accession>A0ABR7DJW3</accession>
<evidence type="ECO:0000256" key="6">
    <source>
        <dbReference type="ARBA" id="ARBA00022989"/>
    </source>
</evidence>
<keyword evidence="11" id="KW-1185">Reference proteome</keyword>
<evidence type="ECO:0000256" key="3">
    <source>
        <dbReference type="ARBA" id="ARBA00022448"/>
    </source>
</evidence>
<protein>
    <submittedName>
        <fullName evidence="10">MotA/TolQ/ExbB proton channel family protein</fullName>
    </submittedName>
</protein>
<feature type="transmembrane region" description="Helical" evidence="8">
    <location>
        <begin position="181"/>
        <end position="203"/>
    </location>
</feature>
<gene>
    <name evidence="10" type="ORF">H8S20_19175</name>
</gene>
<evidence type="ECO:0000313" key="10">
    <source>
        <dbReference type="EMBL" id="MBC5630953.1"/>
    </source>
</evidence>
<dbReference type="InterPro" id="IPR047055">
    <property type="entry name" value="MotA-like"/>
</dbReference>
<dbReference type="PANTHER" id="PTHR30433">
    <property type="entry name" value="CHEMOTAXIS PROTEIN MOTA"/>
    <property type="match status" value="1"/>
</dbReference>
<evidence type="ECO:0000256" key="5">
    <source>
        <dbReference type="ARBA" id="ARBA00022692"/>
    </source>
</evidence>